<comment type="caution">
    <text evidence="12">The sequence shown here is derived from an EMBL/GenBank/DDBJ whole genome shotgun (WGS) entry which is preliminary data.</text>
</comment>
<feature type="transmembrane region" description="Helical" evidence="9">
    <location>
        <begin position="52"/>
        <end position="77"/>
    </location>
</feature>
<dbReference type="InterPro" id="IPR003593">
    <property type="entry name" value="AAA+_ATPase"/>
</dbReference>
<evidence type="ECO:0000256" key="2">
    <source>
        <dbReference type="ARBA" id="ARBA00022448"/>
    </source>
</evidence>
<proteinExistence type="predicted"/>
<dbReference type="GO" id="GO:0016887">
    <property type="term" value="F:ATP hydrolysis activity"/>
    <property type="evidence" value="ECO:0007669"/>
    <property type="project" value="InterPro"/>
</dbReference>
<comment type="subcellular location">
    <subcellularLocation>
        <location evidence="1">Cell membrane</location>
        <topology evidence="1">Multi-pass membrane protein</topology>
    </subcellularLocation>
</comment>
<dbReference type="SUPFAM" id="SSF90123">
    <property type="entry name" value="ABC transporter transmembrane region"/>
    <property type="match status" value="1"/>
</dbReference>
<dbReference type="GO" id="GO:0005524">
    <property type="term" value="F:ATP binding"/>
    <property type="evidence" value="ECO:0007669"/>
    <property type="project" value="UniProtKB-KW"/>
</dbReference>
<dbReference type="PANTHER" id="PTHR43394">
    <property type="entry name" value="ATP-DEPENDENT PERMEASE MDL1, MITOCHONDRIAL"/>
    <property type="match status" value="1"/>
</dbReference>
<dbReference type="PROSITE" id="PS50929">
    <property type="entry name" value="ABC_TM1F"/>
    <property type="match status" value="1"/>
</dbReference>
<evidence type="ECO:0000256" key="8">
    <source>
        <dbReference type="ARBA" id="ARBA00023136"/>
    </source>
</evidence>
<dbReference type="RefSeq" id="WP_226392779.1">
    <property type="nucleotide sequence ID" value="NZ_JADCKB010000012.1"/>
</dbReference>
<dbReference type="PANTHER" id="PTHR43394:SF1">
    <property type="entry name" value="ATP-BINDING CASSETTE SUB-FAMILY B MEMBER 10, MITOCHONDRIAL"/>
    <property type="match status" value="1"/>
</dbReference>
<dbReference type="SUPFAM" id="SSF52540">
    <property type="entry name" value="P-loop containing nucleoside triphosphate hydrolases"/>
    <property type="match status" value="1"/>
</dbReference>
<dbReference type="InterPro" id="IPR039421">
    <property type="entry name" value="Type_1_exporter"/>
</dbReference>
<keyword evidence="3" id="KW-1003">Cell membrane</keyword>
<dbReference type="SMART" id="SM00382">
    <property type="entry name" value="AAA"/>
    <property type="match status" value="1"/>
</dbReference>
<dbReference type="FunFam" id="3.40.50.300:FF:000221">
    <property type="entry name" value="Multidrug ABC transporter ATP-binding protein"/>
    <property type="match status" value="1"/>
</dbReference>
<feature type="domain" description="ABC transporter" evidence="10">
    <location>
        <begin position="333"/>
        <end position="568"/>
    </location>
</feature>
<evidence type="ECO:0000256" key="3">
    <source>
        <dbReference type="ARBA" id="ARBA00022475"/>
    </source>
</evidence>
<protein>
    <submittedName>
        <fullName evidence="12">ABC transporter ATP-binding protein</fullName>
    </submittedName>
</protein>
<keyword evidence="8 9" id="KW-0472">Membrane</keyword>
<dbReference type="InterPro" id="IPR036640">
    <property type="entry name" value="ABC1_TM_sf"/>
</dbReference>
<keyword evidence="2" id="KW-0813">Transport</keyword>
<evidence type="ECO:0000313" key="12">
    <source>
        <dbReference type="EMBL" id="MBE5040231.1"/>
    </source>
</evidence>
<dbReference type="PROSITE" id="PS00211">
    <property type="entry name" value="ABC_TRANSPORTER_1"/>
    <property type="match status" value="1"/>
</dbReference>
<name>A0A9D5LYB7_9FIRM</name>
<evidence type="ECO:0000256" key="1">
    <source>
        <dbReference type="ARBA" id="ARBA00004651"/>
    </source>
</evidence>
<feature type="transmembrane region" description="Helical" evidence="9">
    <location>
        <begin position="140"/>
        <end position="173"/>
    </location>
</feature>
<keyword evidence="13" id="KW-1185">Reference proteome</keyword>
<dbReference type="GO" id="GO:0005886">
    <property type="term" value="C:plasma membrane"/>
    <property type="evidence" value="ECO:0007669"/>
    <property type="project" value="UniProtKB-SubCell"/>
</dbReference>
<evidence type="ECO:0000256" key="5">
    <source>
        <dbReference type="ARBA" id="ARBA00022741"/>
    </source>
</evidence>
<evidence type="ECO:0000259" key="11">
    <source>
        <dbReference type="PROSITE" id="PS50929"/>
    </source>
</evidence>
<feature type="transmembrane region" description="Helical" evidence="9">
    <location>
        <begin position="20"/>
        <end position="40"/>
    </location>
</feature>
<evidence type="ECO:0000256" key="6">
    <source>
        <dbReference type="ARBA" id="ARBA00022840"/>
    </source>
</evidence>
<evidence type="ECO:0000259" key="10">
    <source>
        <dbReference type="PROSITE" id="PS50893"/>
    </source>
</evidence>
<reference evidence="12" key="1">
    <citation type="submission" date="2020-10" db="EMBL/GenBank/DDBJ databases">
        <title>ChiBAC.</title>
        <authorList>
            <person name="Zenner C."/>
            <person name="Hitch T.C.A."/>
            <person name="Clavel T."/>
        </authorList>
    </citation>
    <scope>NUCLEOTIDE SEQUENCE</scope>
    <source>
        <strain evidence="12">DSM 107454</strain>
    </source>
</reference>
<dbReference type="PROSITE" id="PS50893">
    <property type="entry name" value="ABC_TRANSPORTER_2"/>
    <property type="match status" value="1"/>
</dbReference>
<evidence type="ECO:0000313" key="13">
    <source>
        <dbReference type="Proteomes" id="UP000806542"/>
    </source>
</evidence>
<feature type="transmembrane region" description="Helical" evidence="9">
    <location>
        <begin position="276"/>
        <end position="296"/>
    </location>
</feature>
<dbReference type="InterPro" id="IPR011527">
    <property type="entry name" value="ABC1_TM_dom"/>
</dbReference>
<dbReference type="Pfam" id="PF00005">
    <property type="entry name" value="ABC_tran"/>
    <property type="match status" value="1"/>
</dbReference>
<dbReference type="InterPro" id="IPR027417">
    <property type="entry name" value="P-loop_NTPase"/>
</dbReference>
<dbReference type="EMBL" id="JADCKB010000012">
    <property type="protein sequence ID" value="MBE5040231.1"/>
    <property type="molecule type" value="Genomic_DNA"/>
</dbReference>
<keyword evidence="6 12" id="KW-0067">ATP-binding</keyword>
<feature type="transmembrane region" description="Helical" evidence="9">
    <location>
        <begin position="235"/>
        <end position="256"/>
    </location>
</feature>
<dbReference type="Gene3D" id="3.40.50.300">
    <property type="entry name" value="P-loop containing nucleotide triphosphate hydrolases"/>
    <property type="match status" value="1"/>
</dbReference>
<keyword evidence="5" id="KW-0547">Nucleotide-binding</keyword>
<sequence length="578" mass="63134">MRKLLPYLKGYEKESILGPLFKLLEACLELIVPIIMAAIIDTGIQSRNISYILSMGGILVLLGILGLCASVTAQYYAAKAAFGFGTALRRDMFAHINRLSFSELDHAGLSSLITRITVDINQAQAGVNLALRLFLRSPFIVIGALIMAFTIHVQIACIFAITVPVLGLVIYLVMGTSIPIYKKAQKKLENVSLITRENLTGIRVIRAFSRQHEEQERFQGANRELKKLQILAGKVSALMNPLTYVLVNAAIILVMWQGASVVNQGGITQGEVIALVNYMTQILLALIAFAQLIVTFTRGTASAARVNEIMELTPSMTDQGNQPQNPVPGAPKVEMKDIDFFYQGSPEPALQNISFTAMPGETIGVIGGTGSGKTSLISLIPRFYDIAKGVVLIDGRDVRDYPLSQLRGKLGIVPQSAVLFRGTIRENMQWRKKDATDEEIYRALEIAQAKEIIDSKEGGLNAWVAQGGKNFSGGQRQRLTIARALVGNPEILILDDSASALDFATDAKLRQAIAEKTSGITVFMVSQRVFSIRNADRILVLDDGKLAGIGTHDQLLQTCPVYREICLSQLSEEEVKQA</sequence>
<gene>
    <name evidence="12" type="ORF">INF28_07125</name>
</gene>
<feature type="domain" description="ABC transmembrane type-1" evidence="11">
    <location>
        <begin position="16"/>
        <end position="298"/>
    </location>
</feature>
<keyword evidence="7 9" id="KW-1133">Transmembrane helix</keyword>
<accession>A0A9D5LYB7</accession>
<dbReference type="InterPro" id="IPR003439">
    <property type="entry name" value="ABC_transporter-like_ATP-bd"/>
</dbReference>
<dbReference type="Pfam" id="PF00664">
    <property type="entry name" value="ABC_membrane"/>
    <property type="match status" value="1"/>
</dbReference>
<evidence type="ECO:0000256" key="7">
    <source>
        <dbReference type="ARBA" id="ARBA00022989"/>
    </source>
</evidence>
<evidence type="ECO:0000256" key="4">
    <source>
        <dbReference type="ARBA" id="ARBA00022692"/>
    </source>
</evidence>
<dbReference type="Gene3D" id="1.20.1560.10">
    <property type="entry name" value="ABC transporter type 1, transmembrane domain"/>
    <property type="match status" value="1"/>
</dbReference>
<dbReference type="AlphaFoldDB" id="A0A9D5LYB7"/>
<dbReference type="CDD" id="cd18548">
    <property type="entry name" value="ABC_6TM_Tm287_like"/>
    <property type="match status" value="1"/>
</dbReference>
<dbReference type="InterPro" id="IPR017871">
    <property type="entry name" value="ABC_transporter-like_CS"/>
</dbReference>
<dbReference type="Proteomes" id="UP000806542">
    <property type="component" value="Unassembled WGS sequence"/>
</dbReference>
<evidence type="ECO:0000256" key="9">
    <source>
        <dbReference type="SAM" id="Phobius"/>
    </source>
</evidence>
<dbReference type="GO" id="GO:0015421">
    <property type="term" value="F:ABC-type oligopeptide transporter activity"/>
    <property type="evidence" value="ECO:0007669"/>
    <property type="project" value="TreeGrafter"/>
</dbReference>
<keyword evidence="4 9" id="KW-0812">Transmembrane</keyword>
<organism evidence="12 13">
    <name type="scientific">Ructibacterium gallinarum</name>
    <dbReference type="NCBI Taxonomy" id="2779355"/>
    <lineage>
        <taxon>Bacteria</taxon>
        <taxon>Bacillati</taxon>
        <taxon>Bacillota</taxon>
        <taxon>Clostridia</taxon>
        <taxon>Eubacteriales</taxon>
        <taxon>Oscillospiraceae</taxon>
        <taxon>Ructibacterium</taxon>
    </lineage>
</organism>